<evidence type="ECO:0000313" key="2">
    <source>
        <dbReference type="EMBL" id="HIP97926.1"/>
    </source>
</evidence>
<reference evidence="2" key="1">
    <citation type="journal article" date="2020" name="ISME J.">
        <title>Gammaproteobacteria mediating utilization of methyl-, sulfur- and petroleum organic compounds in deep ocean hydrothermal plumes.</title>
        <authorList>
            <person name="Zhou Z."/>
            <person name="Liu Y."/>
            <person name="Pan J."/>
            <person name="Cron B.R."/>
            <person name="Toner B.M."/>
            <person name="Anantharaman K."/>
            <person name="Breier J.A."/>
            <person name="Dick G.J."/>
            <person name="Li M."/>
        </authorList>
    </citation>
    <scope>NUCLEOTIDE SEQUENCE</scope>
    <source>
        <strain evidence="2">SZUA-1501</strain>
    </source>
</reference>
<gene>
    <name evidence="2" type="ORF">EYH37_00955</name>
</gene>
<dbReference type="InterPro" id="IPR001624">
    <property type="entry name" value="FliE"/>
</dbReference>
<evidence type="ECO:0000256" key="1">
    <source>
        <dbReference type="ARBA" id="ARBA00023143"/>
    </source>
</evidence>
<accession>A0A9D0YNA7</accession>
<dbReference type="GO" id="GO:0005198">
    <property type="term" value="F:structural molecule activity"/>
    <property type="evidence" value="ECO:0007669"/>
    <property type="project" value="InterPro"/>
</dbReference>
<dbReference type="EMBL" id="DQVE01000011">
    <property type="protein sequence ID" value="HIP97926.1"/>
    <property type="molecule type" value="Genomic_DNA"/>
</dbReference>
<keyword evidence="1" id="KW-0975">Bacterial flagellum</keyword>
<dbReference type="GO" id="GO:0003774">
    <property type="term" value="F:cytoskeletal motor activity"/>
    <property type="evidence" value="ECO:0007669"/>
    <property type="project" value="InterPro"/>
</dbReference>
<dbReference type="Pfam" id="PF02049">
    <property type="entry name" value="FliE"/>
    <property type="match status" value="1"/>
</dbReference>
<dbReference type="GO" id="GO:0009288">
    <property type="term" value="C:bacterial-type flagellum"/>
    <property type="evidence" value="ECO:0007669"/>
    <property type="project" value="InterPro"/>
</dbReference>
<evidence type="ECO:0008006" key="4">
    <source>
        <dbReference type="Google" id="ProtNLM"/>
    </source>
</evidence>
<dbReference type="AlphaFoldDB" id="A0A9D0YNA7"/>
<proteinExistence type="predicted"/>
<dbReference type="Proteomes" id="UP000606463">
    <property type="component" value="Unassembled WGS sequence"/>
</dbReference>
<organism evidence="2 3">
    <name type="scientific">Aquifex aeolicus</name>
    <dbReference type="NCBI Taxonomy" id="63363"/>
    <lineage>
        <taxon>Bacteria</taxon>
        <taxon>Pseudomonadati</taxon>
        <taxon>Aquificota</taxon>
        <taxon>Aquificia</taxon>
        <taxon>Aquificales</taxon>
        <taxon>Aquificaceae</taxon>
        <taxon>Aquifex</taxon>
    </lineage>
</organism>
<evidence type="ECO:0000313" key="3">
    <source>
        <dbReference type="Proteomes" id="UP000606463"/>
    </source>
</evidence>
<sequence>MKVNNIKNFKTLFSEKKKINRNPIDDFKNFVLSIDTEIKKSQQFKKDFINGKDIPIYEIYIQSQKTKISLELLTKLRDEALKAYNTVINMRV</sequence>
<comment type="caution">
    <text evidence="2">The sequence shown here is derived from an EMBL/GenBank/DDBJ whole genome shotgun (WGS) entry which is preliminary data.</text>
</comment>
<protein>
    <recommendedName>
        <fullName evidence="4">Flagellar hook-basal body complex protein FliE</fullName>
    </recommendedName>
</protein>
<dbReference type="GO" id="GO:0071973">
    <property type="term" value="P:bacterial-type flagellum-dependent cell motility"/>
    <property type="evidence" value="ECO:0007669"/>
    <property type="project" value="InterPro"/>
</dbReference>
<name>A0A9D0YNA7_AQUAO</name>